<evidence type="ECO:0000313" key="5">
    <source>
        <dbReference type="Proteomes" id="UP000663400"/>
    </source>
</evidence>
<keyword evidence="2" id="KW-0804">Transcription</keyword>
<name>A0ABX7RAM5_9GAMM</name>
<accession>A0ABX7RAM5</accession>
<evidence type="ECO:0000256" key="2">
    <source>
        <dbReference type="ARBA" id="ARBA00023163"/>
    </source>
</evidence>
<dbReference type="Proteomes" id="UP000663400">
    <property type="component" value="Chromosome"/>
</dbReference>
<dbReference type="PROSITE" id="PS01124">
    <property type="entry name" value="HTH_ARAC_FAMILY_2"/>
    <property type="match status" value="1"/>
</dbReference>
<dbReference type="Gene3D" id="1.10.10.60">
    <property type="entry name" value="Homeodomain-like"/>
    <property type="match status" value="1"/>
</dbReference>
<dbReference type="InterPro" id="IPR009057">
    <property type="entry name" value="Homeodomain-like_sf"/>
</dbReference>
<dbReference type="RefSeq" id="WP_200604437.1">
    <property type="nucleotide sequence ID" value="NZ_CP071517.1"/>
</dbReference>
<organism evidence="4 5">
    <name type="scientific">Lysobacter arenosi</name>
    <dbReference type="NCBI Taxonomy" id="2795387"/>
    <lineage>
        <taxon>Bacteria</taxon>
        <taxon>Pseudomonadati</taxon>
        <taxon>Pseudomonadota</taxon>
        <taxon>Gammaproteobacteria</taxon>
        <taxon>Lysobacterales</taxon>
        <taxon>Lysobacteraceae</taxon>
        <taxon>Lysobacter</taxon>
    </lineage>
</organism>
<dbReference type="SMART" id="SM00342">
    <property type="entry name" value="HTH_ARAC"/>
    <property type="match status" value="1"/>
</dbReference>
<proteinExistence type="predicted"/>
<dbReference type="SUPFAM" id="SSF52317">
    <property type="entry name" value="Class I glutamine amidotransferase-like"/>
    <property type="match status" value="1"/>
</dbReference>
<dbReference type="Gene3D" id="3.40.50.880">
    <property type="match status" value="1"/>
</dbReference>
<dbReference type="PANTHER" id="PTHR43130:SF3">
    <property type="entry name" value="HTH-TYPE TRANSCRIPTIONAL REGULATOR RV1931C"/>
    <property type="match status" value="1"/>
</dbReference>
<evidence type="ECO:0000259" key="3">
    <source>
        <dbReference type="PROSITE" id="PS01124"/>
    </source>
</evidence>
<dbReference type="InterPro" id="IPR018060">
    <property type="entry name" value="HTH_AraC"/>
</dbReference>
<reference evidence="4 5" key="1">
    <citation type="submission" date="2021-02" db="EMBL/GenBank/DDBJ databases">
        <title>Lysobacter arenosi sp. nov., isolated from soil of gangwondo yeongwol, south Korea.</title>
        <authorList>
            <person name="Kim K.R."/>
            <person name="Kim K.H."/>
            <person name="Jeon C.O."/>
        </authorList>
    </citation>
    <scope>NUCLEOTIDE SEQUENCE [LARGE SCALE GENOMIC DNA]</scope>
    <source>
        <strain evidence="4 5">R7</strain>
    </source>
</reference>
<gene>
    <name evidence="4" type="ORF">HIV01_001045</name>
</gene>
<keyword evidence="5" id="KW-1185">Reference proteome</keyword>
<dbReference type="CDD" id="cd03137">
    <property type="entry name" value="GATase1_AraC_1"/>
    <property type="match status" value="1"/>
</dbReference>
<feature type="domain" description="HTH araC/xylS-type" evidence="3">
    <location>
        <begin position="209"/>
        <end position="307"/>
    </location>
</feature>
<dbReference type="Pfam" id="PF12833">
    <property type="entry name" value="HTH_18"/>
    <property type="match status" value="1"/>
</dbReference>
<dbReference type="EMBL" id="CP071517">
    <property type="protein sequence ID" value="QSX75188.1"/>
    <property type="molecule type" value="Genomic_DNA"/>
</dbReference>
<dbReference type="InterPro" id="IPR029062">
    <property type="entry name" value="Class_I_gatase-like"/>
</dbReference>
<evidence type="ECO:0000313" key="4">
    <source>
        <dbReference type="EMBL" id="QSX75188.1"/>
    </source>
</evidence>
<dbReference type="InterPro" id="IPR052158">
    <property type="entry name" value="INH-QAR"/>
</dbReference>
<dbReference type="InterPro" id="IPR002818">
    <property type="entry name" value="DJ-1/PfpI"/>
</dbReference>
<dbReference type="PANTHER" id="PTHR43130">
    <property type="entry name" value="ARAC-FAMILY TRANSCRIPTIONAL REGULATOR"/>
    <property type="match status" value="1"/>
</dbReference>
<sequence>MLTVGFVLPPGFQIMGLAAASAFELANVVAKEQLYRVLLLSERGGPVMNSFGIPVETRPLARNRVDTLIVTGLLVPAPSTPELLRQVRRATETARRTASVCTGAFILGETGLLDGRRVTTHWFHARDLQKQFPQAHVEDDRIYIIDGNIWTSAGMSASVDVALGMIEKDFGADLSRKVAQNLVVYHRRAGGQSQHSALLELDAKSDRIQSALAYARQNLRAPLTVEELAEAAHLSPRQFTRAFRAETGQSPAKAVEHLRVEAARVMVEQSRHSMDEVATETGFADTERMRRAFLRAFGQPPQVLRRNARMGEALA</sequence>
<dbReference type="SUPFAM" id="SSF46689">
    <property type="entry name" value="Homeodomain-like"/>
    <property type="match status" value="2"/>
</dbReference>
<evidence type="ECO:0000256" key="1">
    <source>
        <dbReference type="ARBA" id="ARBA00023015"/>
    </source>
</evidence>
<dbReference type="Pfam" id="PF01965">
    <property type="entry name" value="DJ-1_PfpI"/>
    <property type="match status" value="1"/>
</dbReference>
<protein>
    <submittedName>
        <fullName evidence="4">GlxA family transcriptional regulator</fullName>
    </submittedName>
</protein>
<keyword evidence="1" id="KW-0805">Transcription regulation</keyword>